<accession>A0AAD5DDW5</accession>
<keyword evidence="3" id="KW-1185">Reference proteome</keyword>
<comment type="caution">
    <text evidence="2">The sequence shown here is derived from an EMBL/GenBank/DDBJ whole genome shotgun (WGS) entry which is preliminary data.</text>
</comment>
<reference evidence="2" key="1">
    <citation type="submission" date="2022-06" db="EMBL/GenBank/DDBJ databases">
        <title>Uncovering the hologenomic basis of an extraordinary plant invasion.</title>
        <authorList>
            <person name="Bieker V.C."/>
            <person name="Martin M.D."/>
            <person name="Gilbert T."/>
            <person name="Hodgins K."/>
            <person name="Battlay P."/>
            <person name="Petersen B."/>
            <person name="Wilson J."/>
        </authorList>
    </citation>
    <scope>NUCLEOTIDE SEQUENCE</scope>
    <source>
        <strain evidence="2">AA19_3_7</strain>
        <tissue evidence="2">Leaf</tissue>
    </source>
</reference>
<feature type="non-terminal residue" evidence="2">
    <location>
        <position position="61"/>
    </location>
</feature>
<feature type="compositionally biased region" description="Basic residues" evidence="1">
    <location>
        <begin position="24"/>
        <end position="53"/>
    </location>
</feature>
<dbReference type="EMBL" id="JAMZMK010000036">
    <property type="protein sequence ID" value="KAI7758012.1"/>
    <property type="molecule type" value="Genomic_DNA"/>
</dbReference>
<feature type="non-terminal residue" evidence="2">
    <location>
        <position position="1"/>
    </location>
</feature>
<name>A0AAD5DDW5_AMBAR</name>
<evidence type="ECO:0000313" key="2">
    <source>
        <dbReference type="EMBL" id="KAI7758012.1"/>
    </source>
</evidence>
<dbReference type="AlphaFoldDB" id="A0AAD5DDW5"/>
<feature type="region of interest" description="Disordered" evidence="1">
    <location>
        <begin position="23"/>
        <end position="61"/>
    </location>
</feature>
<sequence length="61" mass="7014">VVNEPNRRLFTLQKLYGNIPRGGRVSKRQFKSKTRHLKKLALSKQLLPRKKRNSGGAALMQ</sequence>
<proteinExistence type="predicted"/>
<gene>
    <name evidence="2" type="ORF">M8C21_018733</name>
</gene>
<organism evidence="2 3">
    <name type="scientific">Ambrosia artemisiifolia</name>
    <name type="common">Common ragweed</name>
    <dbReference type="NCBI Taxonomy" id="4212"/>
    <lineage>
        <taxon>Eukaryota</taxon>
        <taxon>Viridiplantae</taxon>
        <taxon>Streptophyta</taxon>
        <taxon>Embryophyta</taxon>
        <taxon>Tracheophyta</taxon>
        <taxon>Spermatophyta</taxon>
        <taxon>Magnoliopsida</taxon>
        <taxon>eudicotyledons</taxon>
        <taxon>Gunneridae</taxon>
        <taxon>Pentapetalae</taxon>
        <taxon>asterids</taxon>
        <taxon>campanulids</taxon>
        <taxon>Asterales</taxon>
        <taxon>Asteraceae</taxon>
        <taxon>Asteroideae</taxon>
        <taxon>Heliantheae alliance</taxon>
        <taxon>Heliantheae</taxon>
        <taxon>Ambrosia</taxon>
    </lineage>
</organism>
<evidence type="ECO:0000256" key="1">
    <source>
        <dbReference type="SAM" id="MobiDB-lite"/>
    </source>
</evidence>
<protein>
    <submittedName>
        <fullName evidence="2">Uncharacterized protein</fullName>
    </submittedName>
</protein>
<evidence type="ECO:0000313" key="3">
    <source>
        <dbReference type="Proteomes" id="UP001206925"/>
    </source>
</evidence>
<dbReference type="Proteomes" id="UP001206925">
    <property type="component" value="Unassembled WGS sequence"/>
</dbReference>